<dbReference type="EMBL" id="PVTD01000002">
    <property type="protein sequence ID" value="PRY25207.1"/>
    <property type="molecule type" value="Genomic_DNA"/>
</dbReference>
<evidence type="ECO:0008006" key="3">
    <source>
        <dbReference type="Google" id="ProtNLM"/>
    </source>
</evidence>
<dbReference type="OrthoDB" id="7840273at2"/>
<dbReference type="RefSeq" id="WP_106204129.1">
    <property type="nucleotide sequence ID" value="NZ_PVTD01000002.1"/>
</dbReference>
<keyword evidence="2" id="KW-1185">Reference proteome</keyword>
<gene>
    <name evidence="1" type="ORF">CLV78_102384</name>
</gene>
<name>A0A2T0RVM9_9RHOB</name>
<protein>
    <recommendedName>
        <fullName evidence="3">Phosphoadenosine phosphosulfate reductase</fullName>
    </recommendedName>
</protein>
<comment type="caution">
    <text evidence="1">The sequence shown here is derived from an EMBL/GenBank/DDBJ whole genome shotgun (WGS) entry which is preliminary data.</text>
</comment>
<accession>A0A2T0RVM9</accession>
<evidence type="ECO:0000313" key="2">
    <source>
        <dbReference type="Proteomes" id="UP000239480"/>
    </source>
</evidence>
<dbReference type="Proteomes" id="UP000239480">
    <property type="component" value="Unassembled WGS sequence"/>
</dbReference>
<sequence length="325" mass="35802">MPDSLPHTARAPIAHADWERLLDEHGAEHGYHKRLGNSHGALFTEDDDILIVTFEPAEAIRAAKVPLPFGLTLAGRKGWSHLGLYCEGETFFRDDAVFAYFDALVDDGFFDQFSRVVFYGAGACGYAAAAFSVVAPGAEVVLVRPLATLDPALTEWDRRHPRQRRTDFSNRYGYAPDMIEAAENVTLIYDPQVIEDAMHAALFERRDVLRLKTPGLGHAPEEPLTQMGVLAPLLLAAGKAPVTGEVFFGLYRRRFEDLGYLARVLTRLKAANRICLMGIWARAALEHVESRGLRAVLAKVEQQLAAEGRSLPPPHRGSSKTTASA</sequence>
<evidence type="ECO:0000313" key="1">
    <source>
        <dbReference type="EMBL" id="PRY25207.1"/>
    </source>
</evidence>
<organism evidence="1 2">
    <name type="scientific">Aliiruegeria haliotis</name>
    <dbReference type="NCBI Taxonomy" id="1280846"/>
    <lineage>
        <taxon>Bacteria</taxon>
        <taxon>Pseudomonadati</taxon>
        <taxon>Pseudomonadota</taxon>
        <taxon>Alphaproteobacteria</taxon>
        <taxon>Rhodobacterales</taxon>
        <taxon>Roseobacteraceae</taxon>
        <taxon>Aliiruegeria</taxon>
    </lineage>
</organism>
<dbReference type="AlphaFoldDB" id="A0A2T0RVM9"/>
<reference evidence="1 2" key="1">
    <citation type="submission" date="2018-03" db="EMBL/GenBank/DDBJ databases">
        <title>Genomic Encyclopedia of Archaeal and Bacterial Type Strains, Phase II (KMG-II): from individual species to whole genera.</title>
        <authorList>
            <person name="Goeker M."/>
        </authorList>
    </citation>
    <scope>NUCLEOTIDE SEQUENCE [LARGE SCALE GENOMIC DNA]</scope>
    <source>
        <strain evidence="1 2">DSM 29328</strain>
    </source>
</reference>
<proteinExistence type="predicted"/>